<feature type="region of interest" description="Disordered" evidence="2">
    <location>
        <begin position="363"/>
        <end position="429"/>
    </location>
</feature>
<feature type="compositionally biased region" description="Basic residues" evidence="2">
    <location>
        <begin position="254"/>
        <end position="264"/>
    </location>
</feature>
<feature type="region of interest" description="Disordered" evidence="2">
    <location>
        <begin position="208"/>
        <end position="271"/>
    </location>
</feature>
<reference evidence="4" key="1">
    <citation type="journal article" date="2020" name="Stud. Mycol.">
        <title>101 Dothideomycetes genomes: a test case for predicting lifestyles and emergence of pathogens.</title>
        <authorList>
            <person name="Haridas S."/>
            <person name="Albert R."/>
            <person name="Binder M."/>
            <person name="Bloem J."/>
            <person name="Labutti K."/>
            <person name="Salamov A."/>
            <person name="Andreopoulos B."/>
            <person name="Baker S."/>
            <person name="Barry K."/>
            <person name="Bills G."/>
            <person name="Bluhm B."/>
            <person name="Cannon C."/>
            <person name="Castanera R."/>
            <person name="Culley D."/>
            <person name="Daum C."/>
            <person name="Ezra D."/>
            <person name="Gonzalez J."/>
            <person name="Henrissat B."/>
            <person name="Kuo A."/>
            <person name="Liang C."/>
            <person name="Lipzen A."/>
            <person name="Lutzoni F."/>
            <person name="Magnuson J."/>
            <person name="Mondo S."/>
            <person name="Nolan M."/>
            <person name="Ohm R."/>
            <person name="Pangilinan J."/>
            <person name="Park H.-J."/>
            <person name="Ramirez L."/>
            <person name="Alfaro M."/>
            <person name="Sun H."/>
            <person name="Tritt A."/>
            <person name="Yoshinaga Y."/>
            <person name="Zwiers L.-H."/>
            <person name="Turgeon B."/>
            <person name="Goodwin S."/>
            <person name="Spatafora J."/>
            <person name="Crous P."/>
            <person name="Grigoriev I."/>
        </authorList>
    </citation>
    <scope>NUCLEOTIDE SEQUENCE</scope>
    <source>
        <strain evidence="4">CBS 123094</strain>
    </source>
</reference>
<gene>
    <name evidence="4" type="ORF">P154DRAFT_443121</name>
</gene>
<feature type="region of interest" description="Disordered" evidence="2">
    <location>
        <begin position="106"/>
        <end position="154"/>
    </location>
</feature>
<dbReference type="InterPro" id="IPR036236">
    <property type="entry name" value="Znf_C2H2_sf"/>
</dbReference>
<dbReference type="PROSITE" id="PS50157">
    <property type="entry name" value="ZINC_FINGER_C2H2_2"/>
    <property type="match status" value="1"/>
</dbReference>
<feature type="region of interest" description="Disordered" evidence="2">
    <location>
        <begin position="1"/>
        <end position="35"/>
    </location>
</feature>
<feature type="compositionally biased region" description="Polar residues" evidence="2">
    <location>
        <begin position="363"/>
        <end position="381"/>
    </location>
</feature>
<feature type="domain" description="C2H2-type" evidence="3">
    <location>
        <begin position="154"/>
        <end position="181"/>
    </location>
</feature>
<feature type="non-terminal residue" evidence="4">
    <location>
        <position position="1"/>
    </location>
</feature>
<dbReference type="GO" id="GO:0008270">
    <property type="term" value="F:zinc ion binding"/>
    <property type="evidence" value="ECO:0007669"/>
    <property type="project" value="UniProtKB-KW"/>
</dbReference>
<feature type="compositionally biased region" description="Low complexity" evidence="2">
    <location>
        <begin position="219"/>
        <end position="229"/>
    </location>
</feature>
<keyword evidence="5" id="KW-1185">Reference proteome</keyword>
<evidence type="ECO:0000313" key="5">
    <source>
        <dbReference type="Proteomes" id="UP000799779"/>
    </source>
</evidence>
<dbReference type="OrthoDB" id="2152896at2759"/>
<name>A0A6A5WFU2_9PLEO</name>
<dbReference type="SUPFAM" id="SSF57667">
    <property type="entry name" value="beta-beta-alpha zinc fingers"/>
    <property type="match status" value="1"/>
</dbReference>
<dbReference type="EMBL" id="ML977624">
    <property type="protein sequence ID" value="KAF1996496.1"/>
    <property type="molecule type" value="Genomic_DNA"/>
</dbReference>
<organism evidence="4 5">
    <name type="scientific">Amniculicola lignicola CBS 123094</name>
    <dbReference type="NCBI Taxonomy" id="1392246"/>
    <lineage>
        <taxon>Eukaryota</taxon>
        <taxon>Fungi</taxon>
        <taxon>Dikarya</taxon>
        <taxon>Ascomycota</taxon>
        <taxon>Pezizomycotina</taxon>
        <taxon>Dothideomycetes</taxon>
        <taxon>Pleosporomycetidae</taxon>
        <taxon>Pleosporales</taxon>
        <taxon>Amniculicolaceae</taxon>
        <taxon>Amniculicola</taxon>
    </lineage>
</organism>
<feature type="compositionally biased region" description="Basic and acidic residues" evidence="2">
    <location>
        <begin position="134"/>
        <end position="154"/>
    </location>
</feature>
<keyword evidence="1" id="KW-0862">Zinc</keyword>
<dbReference type="PROSITE" id="PS00028">
    <property type="entry name" value="ZINC_FINGER_C2H2_1"/>
    <property type="match status" value="1"/>
</dbReference>
<evidence type="ECO:0000313" key="4">
    <source>
        <dbReference type="EMBL" id="KAF1996496.1"/>
    </source>
</evidence>
<dbReference type="Proteomes" id="UP000799779">
    <property type="component" value="Unassembled WGS sequence"/>
</dbReference>
<evidence type="ECO:0000256" key="2">
    <source>
        <dbReference type="SAM" id="MobiDB-lite"/>
    </source>
</evidence>
<feature type="compositionally biased region" description="Polar residues" evidence="2">
    <location>
        <begin position="294"/>
        <end position="310"/>
    </location>
</feature>
<evidence type="ECO:0000259" key="3">
    <source>
        <dbReference type="PROSITE" id="PS50157"/>
    </source>
</evidence>
<dbReference type="AlphaFoldDB" id="A0A6A5WFU2"/>
<feature type="region of interest" description="Disordered" evidence="2">
    <location>
        <begin position="293"/>
        <end position="315"/>
    </location>
</feature>
<accession>A0A6A5WFU2</accession>
<keyword evidence="1" id="KW-0863">Zinc-finger</keyword>
<dbReference type="InterPro" id="IPR013087">
    <property type="entry name" value="Znf_C2H2_type"/>
</dbReference>
<proteinExistence type="predicted"/>
<keyword evidence="1" id="KW-0479">Metal-binding</keyword>
<evidence type="ECO:0000256" key="1">
    <source>
        <dbReference type="PROSITE-ProRule" id="PRU00042"/>
    </source>
</evidence>
<sequence length="429" mass="45949">IAGSLPKSRPHSHSLSVGSMNPAHRVTRRKSMSSTAAANVAALQAAAKGMSGAPLEAGAYARRSTSKPAAAFRGPSLQNYPAMASSVPSNASAFAPGSYSNNSVAAKTEAVTDGPPLASMPEHDKANSKSRVRRASEGSRLIKADGKRTSGSELRCETCGKGYKHSSCLTKHLWEHTPEWQYTSKLLISKHQQVQLLEAASVLVAMNTESESGRDSDHSSASPPASGSSDLRDELSSTDTTPPPQLDDHVGSYPRHHYGHRASKRYSTNSSSAYSQSYQSAIFSDNGHTGHYRQWSNVSDRPTTSGTSVAGSYRDDENDQADLAAAVGLLSCSYGTPKTGPVALPPDVPPVPPLPARFLNYSHSDSLSGSTTVTAQQSSLRGSYDYRYDHSKDVDMAEDSEDEYQHSQHGRSRGRVDEDEEGIFGRMDE</sequence>
<protein>
    <recommendedName>
        <fullName evidence="3">C2H2-type domain-containing protein</fullName>
    </recommendedName>
</protein>
<feature type="compositionally biased region" description="Basic and acidic residues" evidence="2">
    <location>
        <begin position="384"/>
        <end position="395"/>
    </location>
</feature>